<protein>
    <submittedName>
        <fullName evidence="1">Uncharacterized protein</fullName>
    </submittedName>
</protein>
<evidence type="ECO:0000313" key="2">
    <source>
        <dbReference type="Proteomes" id="UP000673383"/>
    </source>
</evidence>
<reference evidence="1" key="1">
    <citation type="submission" date="2021-02" db="EMBL/GenBank/DDBJ databases">
        <title>Genomic Encyclopedia of Type Strains, Phase IV (KMG-V): Genome sequencing to study the core and pangenomes of soil and plant-associated prokaryotes.</title>
        <authorList>
            <person name="Whitman W."/>
        </authorList>
    </citation>
    <scope>NUCLEOTIDE SEQUENCE</scope>
    <source>
        <strain evidence="1">USDA 406</strain>
    </source>
</reference>
<sequence>MIEGIVDDDAIGLDVRIGLFTDECGFVCNECTASLIAAAARRRQETGRGNRRG</sequence>
<dbReference type="RefSeq" id="WP_209945856.1">
    <property type="nucleotide sequence ID" value="NZ_JAFICZ010000001.1"/>
</dbReference>
<proteinExistence type="predicted"/>
<comment type="caution">
    <text evidence="1">The sequence shown here is derived from an EMBL/GenBank/DDBJ whole genome shotgun (WGS) entry which is preliminary data.</text>
</comment>
<evidence type="ECO:0000313" key="1">
    <source>
        <dbReference type="EMBL" id="MBP1299460.1"/>
    </source>
</evidence>
<dbReference type="EMBL" id="JAFICZ010000001">
    <property type="protein sequence ID" value="MBP1299460.1"/>
    <property type="molecule type" value="Genomic_DNA"/>
</dbReference>
<gene>
    <name evidence="1" type="ORF">JOH49_009213</name>
</gene>
<dbReference type="AlphaFoldDB" id="A0A8I1YIV5"/>
<name>A0A8I1YIV5_BRAEL</name>
<organism evidence="1 2">
    <name type="scientific">Bradyrhizobium elkanii</name>
    <dbReference type="NCBI Taxonomy" id="29448"/>
    <lineage>
        <taxon>Bacteria</taxon>
        <taxon>Pseudomonadati</taxon>
        <taxon>Pseudomonadota</taxon>
        <taxon>Alphaproteobacteria</taxon>
        <taxon>Hyphomicrobiales</taxon>
        <taxon>Nitrobacteraceae</taxon>
        <taxon>Bradyrhizobium</taxon>
    </lineage>
</organism>
<dbReference type="Proteomes" id="UP000673383">
    <property type="component" value="Unassembled WGS sequence"/>
</dbReference>
<accession>A0A8I1YIV5</accession>